<feature type="transmembrane region" description="Helical" evidence="1">
    <location>
        <begin position="207"/>
        <end position="225"/>
    </location>
</feature>
<dbReference type="PANTHER" id="PTHR36111">
    <property type="entry name" value="INNER MEMBRANE PROTEIN-RELATED"/>
    <property type="match status" value="1"/>
</dbReference>
<feature type="transmembrane region" description="Helical" evidence="1">
    <location>
        <begin position="32"/>
        <end position="49"/>
    </location>
</feature>
<keyword evidence="1" id="KW-0472">Membrane</keyword>
<gene>
    <name evidence="2" type="ORF">DRP44_04740</name>
</gene>
<accession>A0A660SA53</accession>
<comment type="caution">
    <text evidence="2">The sequence shown here is derived from an EMBL/GenBank/DDBJ whole genome shotgun (WGS) entry which is preliminary data.</text>
</comment>
<proteinExistence type="predicted"/>
<feature type="transmembrane region" description="Helical" evidence="1">
    <location>
        <begin position="55"/>
        <end position="74"/>
    </location>
</feature>
<dbReference type="EMBL" id="QNBC01000054">
    <property type="protein sequence ID" value="RKX66150.1"/>
    <property type="molecule type" value="Genomic_DNA"/>
</dbReference>
<evidence type="ECO:0000256" key="1">
    <source>
        <dbReference type="SAM" id="Phobius"/>
    </source>
</evidence>
<dbReference type="Proteomes" id="UP000282321">
    <property type="component" value="Unassembled WGS sequence"/>
</dbReference>
<feature type="transmembrane region" description="Helical" evidence="1">
    <location>
        <begin position="6"/>
        <end position="25"/>
    </location>
</feature>
<feature type="transmembrane region" description="Helical" evidence="1">
    <location>
        <begin position="95"/>
        <end position="118"/>
    </location>
</feature>
<evidence type="ECO:0000313" key="2">
    <source>
        <dbReference type="EMBL" id="RKX66150.1"/>
    </source>
</evidence>
<feature type="transmembrane region" description="Helical" evidence="1">
    <location>
        <begin position="138"/>
        <end position="160"/>
    </location>
</feature>
<feature type="transmembrane region" description="Helical" evidence="1">
    <location>
        <begin position="172"/>
        <end position="195"/>
    </location>
</feature>
<organism evidence="2 3">
    <name type="scientific">candidate division TA06 bacterium</name>
    <dbReference type="NCBI Taxonomy" id="2250710"/>
    <lineage>
        <taxon>Bacteria</taxon>
        <taxon>Bacteria division TA06</taxon>
    </lineage>
</organism>
<keyword evidence="1" id="KW-0812">Transmembrane</keyword>
<evidence type="ECO:0000313" key="3">
    <source>
        <dbReference type="Proteomes" id="UP000282321"/>
    </source>
</evidence>
<reference evidence="2 3" key="1">
    <citation type="submission" date="2018-06" db="EMBL/GenBank/DDBJ databases">
        <title>Extensive metabolic versatility and redundancy in microbially diverse, dynamic hydrothermal sediments.</title>
        <authorList>
            <person name="Dombrowski N."/>
            <person name="Teske A."/>
            <person name="Baker B.J."/>
        </authorList>
    </citation>
    <scope>NUCLEOTIDE SEQUENCE [LARGE SCALE GENOMIC DNA]</scope>
    <source>
        <strain evidence="2">B35_G9</strain>
    </source>
</reference>
<keyword evidence="1" id="KW-1133">Transmembrane helix</keyword>
<sequence length="226" mass="24715">MKGTIVNVLAVIIGSTIGTLINFNIPERFTKIIFQIIGIFTLYLGFKMALESSHILIMIISLITGVIIGELIDIDKYINKFGDYLKKKLKIKNPAFSEGLITSFLLFCMGSMTVLGAIQEGLSGKVDIFYTKSILDGISSIILSSTFGIGVLFSSIPLFIYQGSLTLFASSLTHSLTTVIIHDLTAVGGIILIALGFDIMKIKRIKVANMLPALIIIVFLSYYFAK</sequence>
<dbReference type="AlphaFoldDB" id="A0A660SA53"/>
<name>A0A660SA53_UNCT6</name>
<protein>
    <submittedName>
        <fullName evidence="2">DUF554 domain-containing protein</fullName>
    </submittedName>
</protein>
<dbReference type="Pfam" id="PF04474">
    <property type="entry name" value="DUF554"/>
    <property type="match status" value="1"/>
</dbReference>
<dbReference type="PANTHER" id="PTHR36111:SF2">
    <property type="entry name" value="INNER MEMBRANE PROTEIN"/>
    <property type="match status" value="1"/>
</dbReference>
<dbReference type="InterPro" id="IPR007563">
    <property type="entry name" value="DUF554"/>
</dbReference>